<keyword evidence="1" id="KW-0678">Repressor</keyword>
<evidence type="ECO:0000256" key="2">
    <source>
        <dbReference type="ARBA" id="ARBA00023015"/>
    </source>
</evidence>
<reference evidence="6 7" key="1">
    <citation type="submission" date="2017-11" db="EMBL/GenBank/DDBJ databases">
        <title>Comparitive Functional Genomics of Dry Heat Resistant strains isolated from the Viking Spacecraft.</title>
        <authorList>
            <person name="Seuylemezian A."/>
            <person name="Cooper K."/>
            <person name="Vaishampayan P."/>
        </authorList>
    </citation>
    <scope>NUCLEOTIDE SEQUENCE [LARGE SCALE GENOMIC DNA]</scope>
    <source>
        <strain evidence="6 7">V32-6</strain>
    </source>
</reference>
<dbReference type="CDD" id="cd01392">
    <property type="entry name" value="HTH_LacI"/>
    <property type="match status" value="1"/>
</dbReference>
<evidence type="ECO:0000313" key="6">
    <source>
        <dbReference type="EMBL" id="PLS09663.1"/>
    </source>
</evidence>
<dbReference type="RefSeq" id="WP_101646245.1">
    <property type="nucleotide sequence ID" value="NZ_PGVE01000012.1"/>
</dbReference>
<dbReference type="SUPFAM" id="SSF53822">
    <property type="entry name" value="Periplasmic binding protein-like I"/>
    <property type="match status" value="1"/>
</dbReference>
<evidence type="ECO:0000313" key="7">
    <source>
        <dbReference type="Proteomes" id="UP000234950"/>
    </source>
</evidence>
<organism evidence="6 7">
    <name type="scientific">Neobacillus cucumis</name>
    <dbReference type="NCBI Taxonomy" id="1740721"/>
    <lineage>
        <taxon>Bacteria</taxon>
        <taxon>Bacillati</taxon>
        <taxon>Bacillota</taxon>
        <taxon>Bacilli</taxon>
        <taxon>Bacillales</taxon>
        <taxon>Bacillaceae</taxon>
        <taxon>Neobacillus</taxon>
    </lineage>
</organism>
<comment type="caution">
    <text evidence="6">The sequence shown here is derived from an EMBL/GenBank/DDBJ whole genome shotgun (WGS) entry which is preliminary data.</text>
</comment>
<dbReference type="OrthoDB" id="9796186at2"/>
<dbReference type="Gene3D" id="3.40.50.2300">
    <property type="match status" value="2"/>
</dbReference>
<evidence type="ECO:0000256" key="1">
    <source>
        <dbReference type="ARBA" id="ARBA00022491"/>
    </source>
</evidence>
<name>A0A2N5HVW9_9BACI</name>
<evidence type="ECO:0000259" key="5">
    <source>
        <dbReference type="PROSITE" id="PS50932"/>
    </source>
</evidence>
<dbReference type="SUPFAM" id="SSF47413">
    <property type="entry name" value="lambda repressor-like DNA-binding domains"/>
    <property type="match status" value="1"/>
</dbReference>
<dbReference type="InterPro" id="IPR000843">
    <property type="entry name" value="HTH_LacI"/>
</dbReference>
<dbReference type="PROSITE" id="PS00356">
    <property type="entry name" value="HTH_LACI_1"/>
    <property type="match status" value="1"/>
</dbReference>
<dbReference type="Proteomes" id="UP000234950">
    <property type="component" value="Unassembled WGS sequence"/>
</dbReference>
<keyword evidence="7" id="KW-1185">Reference proteome</keyword>
<dbReference type="SMART" id="SM00354">
    <property type="entry name" value="HTH_LACI"/>
    <property type="match status" value="1"/>
</dbReference>
<keyword evidence="2" id="KW-0805">Transcription regulation</keyword>
<dbReference type="Gene3D" id="1.10.260.40">
    <property type="entry name" value="lambda repressor-like DNA-binding domains"/>
    <property type="match status" value="1"/>
</dbReference>
<dbReference type="GO" id="GO:0000976">
    <property type="term" value="F:transcription cis-regulatory region binding"/>
    <property type="evidence" value="ECO:0007669"/>
    <property type="project" value="TreeGrafter"/>
</dbReference>
<dbReference type="CDD" id="cd06267">
    <property type="entry name" value="PBP1_LacI_sugar_binding-like"/>
    <property type="match status" value="1"/>
</dbReference>
<dbReference type="PROSITE" id="PS50932">
    <property type="entry name" value="HTH_LACI_2"/>
    <property type="match status" value="1"/>
</dbReference>
<keyword evidence="4" id="KW-0804">Transcription</keyword>
<accession>A0A2N5HVW9</accession>
<dbReference type="GO" id="GO:0003700">
    <property type="term" value="F:DNA-binding transcription factor activity"/>
    <property type="evidence" value="ECO:0007669"/>
    <property type="project" value="TreeGrafter"/>
</dbReference>
<proteinExistence type="predicted"/>
<dbReference type="Pfam" id="PF00356">
    <property type="entry name" value="LacI"/>
    <property type="match status" value="1"/>
</dbReference>
<evidence type="ECO:0000256" key="4">
    <source>
        <dbReference type="ARBA" id="ARBA00023163"/>
    </source>
</evidence>
<dbReference type="PRINTS" id="PR00036">
    <property type="entry name" value="HTHLACI"/>
</dbReference>
<dbReference type="Pfam" id="PF00532">
    <property type="entry name" value="Peripla_BP_1"/>
    <property type="match status" value="1"/>
</dbReference>
<dbReference type="AlphaFoldDB" id="A0A2N5HVW9"/>
<protein>
    <submittedName>
        <fullName evidence="6">Transcriptional regulator</fullName>
    </submittedName>
</protein>
<dbReference type="InterPro" id="IPR010982">
    <property type="entry name" value="Lambda_DNA-bd_dom_sf"/>
</dbReference>
<dbReference type="InterPro" id="IPR001761">
    <property type="entry name" value="Peripla_BP/Lac1_sug-bd_dom"/>
</dbReference>
<dbReference type="PANTHER" id="PTHR30146:SF95">
    <property type="entry name" value="RIBOSE OPERON REPRESSOR"/>
    <property type="match status" value="1"/>
</dbReference>
<gene>
    <name evidence="6" type="ORF">CVD27_02170</name>
</gene>
<keyword evidence="3" id="KW-0238">DNA-binding</keyword>
<sequence>MATIRDVAKLASVSVATVSRVINKNGYVNKQTEIKVLESMKLLNYKPHTIARALSNKQTYTLALILPDITNPFFPELARAIEDTATKFGYSLILANSDSNKEKTTSYIESLTNRYVDGIIFASHELSLDKINQIKDSGIPMATLDRAVNLKGLPSIGVQNYEGGIMAVKHLLSMGCSKIGHICGPIYYHTSIERYKGYVDALEDINQFHPSYVVQGDFSIESGFEMANRLLSNHPEIDGIFAANDLMAVGALKALIRLKKKIPEEVALIGFDGISITSQMEPEISTIAQPIYQIGAMAVNCLIDQIQKKIPCEQSGQELELKLVARASTLKSKGHSSI</sequence>
<feature type="domain" description="HTH lacI-type" evidence="5">
    <location>
        <begin position="2"/>
        <end position="56"/>
    </location>
</feature>
<dbReference type="InterPro" id="IPR028082">
    <property type="entry name" value="Peripla_BP_I"/>
</dbReference>
<dbReference type="PANTHER" id="PTHR30146">
    <property type="entry name" value="LACI-RELATED TRANSCRIPTIONAL REPRESSOR"/>
    <property type="match status" value="1"/>
</dbReference>
<dbReference type="EMBL" id="PGVE01000012">
    <property type="protein sequence ID" value="PLS09663.1"/>
    <property type="molecule type" value="Genomic_DNA"/>
</dbReference>
<evidence type="ECO:0000256" key="3">
    <source>
        <dbReference type="ARBA" id="ARBA00023125"/>
    </source>
</evidence>